<dbReference type="Pfam" id="PF07331">
    <property type="entry name" value="TctB"/>
    <property type="match status" value="1"/>
</dbReference>
<accession>A0ABT6NCW8</accession>
<evidence type="ECO:0000313" key="4">
    <source>
        <dbReference type="Proteomes" id="UP001158045"/>
    </source>
</evidence>
<evidence type="ECO:0000313" key="3">
    <source>
        <dbReference type="EMBL" id="MDH8678272.1"/>
    </source>
</evidence>
<name>A0ABT6NCW8_9FIRM</name>
<feature type="domain" description="DUF1468" evidence="2">
    <location>
        <begin position="14"/>
        <end position="157"/>
    </location>
</feature>
<feature type="transmembrane region" description="Helical" evidence="1">
    <location>
        <begin position="134"/>
        <end position="156"/>
    </location>
</feature>
<evidence type="ECO:0000259" key="2">
    <source>
        <dbReference type="Pfam" id="PF07331"/>
    </source>
</evidence>
<keyword evidence="1" id="KW-0812">Transmembrane</keyword>
<feature type="transmembrane region" description="Helical" evidence="1">
    <location>
        <begin position="12"/>
        <end position="31"/>
    </location>
</feature>
<dbReference type="InterPro" id="IPR009936">
    <property type="entry name" value="DUF1468"/>
</dbReference>
<feature type="transmembrane region" description="Helical" evidence="1">
    <location>
        <begin position="95"/>
        <end position="122"/>
    </location>
</feature>
<dbReference type="RefSeq" id="WP_281094113.1">
    <property type="nucleotide sequence ID" value="NZ_JARYZI010000005.1"/>
</dbReference>
<keyword evidence="1" id="KW-1133">Transmembrane helix</keyword>
<proteinExistence type="predicted"/>
<dbReference type="Proteomes" id="UP001158045">
    <property type="component" value="Unassembled WGS sequence"/>
</dbReference>
<keyword evidence="4" id="KW-1185">Reference proteome</keyword>
<feature type="transmembrane region" description="Helical" evidence="1">
    <location>
        <begin position="43"/>
        <end position="62"/>
    </location>
</feature>
<comment type="caution">
    <text evidence="3">The sequence shown here is derived from an EMBL/GenBank/DDBJ whole genome shotgun (WGS) entry which is preliminary data.</text>
</comment>
<protein>
    <submittedName>
        <fullName evidence="3">Tripartite tricarboxylate transporter TctB family protein</fullName>
    </submittedName>
</protein>
<sequence length="164" mass="18162">MEKQKKGNFDFLTGAISVIFGIIYGIMAFGLKRSPMGDPMAPSIFPLIVSGGLVIFGVVLLLKSNLEATKIAFRKIKENTTANDILSRKMIIMTVVAAIVYALIFHILGYVISTFLFVGFIMSVLEPKRIVKNLITSAIFSIIVYYVFFYLLGISLPMTPILNI</sequence>
<gene>
    <name evidence="3" type="ORF">QE109_08945</name>
</gene>
<evidence type="ECO:0000256" key="1">
    <source>
        <dbReference type="SAM" id="Phobius"/>
    </source>
</evidence>
<keyword evidence="1" id="KW-0472">Membrane</keyword>
<reference evidence="3 4" key="1">
    <citation type="submission" date="2023-04" db="EMBL/GenBank/DDBJ databases">
        <title>Fusibacter bizertensis strain WBS, isolated from littoral bottom sediments of the Arctic seas - biochemical and genomic analysis.</title>
        <authorList>
            <person name="Brioukhanov A.L."/>
        </authorList>
    </citation>
    <scope>NUCLEOTIDE SEQUENCE [LARGE SCALE GENOMIC DNA]</scope>
    <source>
        <strain evidence="3 4">WBS</strain>
    </source>
</reference>
<dbReference type="EMBL" id="JARYZI010000005">
    <property type="protein sequence ID" value="MDH8678272.1"/>
    <property type="molecule type" value="Genomic_DNA"/>
</dbReference>
<organism evidence="3 4">
    <name type="scientific">Fusibacter bizertensis</name>
    <dbReference type="NCBI Taxonomy" id="1488331"/>
    <lineage>
        <taxon>Bacteria</taxon>
        <taxon>Bacillati</taxon>
        <taxon>Bacillota</taxon>
        <taxon>Clostridia</taxon>
        <taxon>Eubacteriales</taxon>
        <taxon>Eubacteriales Family XII. Incertae Sedis</taxon>
        <taxon>Fusibacter</taxon>
    </lineage>
</organism>